<dbReference type="GO" id="GO:0017057">
    <property type="term" value="F:6-phosphogluconolactonase activity"/>
    <property type="evidence" value="ECO:0007669"/>
    <property type="project" value="UniProtKB-EC"/>
</dbReference>
<dbReference type="AlphaFoldDB" id="A0A9Y2JP69"/>
<organism evidence="3 4">
    <name type="scientific">Amycolatopsis mongoliensis</name>
    <dbReference type="NCBI Taxonomy" id="715475"/>
    <lineage>
        <taxon>Bacteria</taxon>
        <taxon>Bacillati</taxon>
        <taxon>Actinomycetota</taxon>
        <taxon>Actinomycetes</taxon>
        <taxon>Pseudonocardiales</taxon>
        <taxon>Pseudonocardiaceae</taxon>
        <taxon>Amycolatopsis</taxon>
    </lineage>
</organism>
<dbReference type="EC" id="3.1.1.31" evidence="3"/>
<proteinExistence type="predicted"/>
<dbReference type="PANTHER" id="PTHR11280:SF6">
    <property type="entry name" value="GLUCOSAMINE-6-PHOSPHATE ISOMERASE NAGB"/>
    <property type="match status" value="1"/>
</dbReference>
<dbReference type="Gene3D" id="3.40.50.1360">
    <property type="match status" value="1"/>
</dbReference>
<dbReference type="Pfam" id="PF01182">
    <property type="entry name" value="Glucosamine_iso"/>
    <property type="match status" value="1"/>
</dbReference>
<dbReference type="GO" id="GO:0005975">
    <property type="term" value="P:carbohydrate metabolic process"/>
    <property type="evidence" value="ECO:0007669"/>
    <property type="project" value="InterPro"/>
</dbReference>
<dbReference type="InterPro" id="IPR037171">
    <property type="entry name" value="NagB/RpiA_transferase-like"/>
</dbReference>
<evidence type="ECO:0000259" key="2">
    <source>
        <dbReference type="Pfam" id="PF01182"/>
    </source>
</evidence>
<protein>
    <submittedName>
        <fullName evidence="3">6-phosphogluconolactonase</fullName>
        <ecNumber evidence="3">3.1.1.31</ecNumber>
    </submittedName>
</protein>
<dbReference type="GO" id="GO:0042802">
    <property type="term" value="F:identical protein binding"/>
    <property type="evidence" value="ECO:0007669"/>
    <property type="project" value="TreeGrafter"/>
</dbReference>
<dbReference type="GO" id="GO:0006046">
    <property type="term" value="P:N-acetylglucosamine catabolic process"/>
    <property type="evidence" value="ECO:0007669"/>
    <property type="project" value="TreeGrafter"/>
</dbReference>
<dbReference type="PANTHER" id="PTHR11280">
    <property type="entry name" value="GLUCOSAMINE-6-PHOSPHATE ISOMERASE"/>
    <property type="match status" value="1"/>
</dbReference>
<keyword evidence="1" id="KW-0119">Carbohydrate metabolism</keyword>
<dbReference type="KEGG" id="amog:QRX60_44075"/>
<keyword evidence="4" id="KW-1185">Reference proteome</keyword>
<dbReference type="GO" id="GO:0005737">
    <property type="term" value="C:cytoplasm"/>
    <property type="evidence" value="ECO:0007669"/>
    <property type="project" value="TreeGrafter"/>
</dbReference>
<keyword evidence="3" id="KW-0378">Hydrolase</keyword>
<evidence type="ECO:0000256" key="1">
    <source>
        <dbReference type="ARBA" id="ARBA00023277"/>
    </source>
</evidence>
<reference evidence="3 4" key="1">
    <citation type="submission" date="2023-06" db="EMBL/GenBank/DDBJ databases">
        <authorList>
            <person name="Oyuntsetseg B."/>
            <person name="Kim S.B."/>
        </authorList>
    </citation>
    <scope>NUCLEOTIDE SEQUENCE [LARGE SCALE GENOMIC DNA]</scope>
    <source>
        <strain evidence="3 4">4-36</strain>
    </source>
</reference>
<sequence length="249" mass="26307">MPTKAQDSMMIVSEPTRDELGARAGSHAGRVLREALRGGGTARVMLAAAPSQSATLAALAAEAGIDWARVELFHMDEYVGLAPDAPQGFATWLTTTFVGHLPGARLHRIDPAGDAEAEAARYGELLGREPFDLVLLGLGVNGHLAFNDPPADFADPCGVRVVALDATSRRQQVEEGHFATFDDVPATAVTVTIPRLLNAATVIASVPGRAKRTAVAQTLREPIGPMHPGTALRTHPNVTLYLDAEADPR</sequence>
<evidence type="ECO:0000313" key="3">
    <source>
        <dbReference type="EMBL" id="WIY00954.1"/>
    </source>
</evidence>
<dbReference type="SUPFAM" id="SSF100950">
    <property type="entry name" value="NagB/RpiA/CoA transferase-like"/>
    <property type="match status" value="1"/>
</dbReference>
<name>A0A9Y2JP69_9PSEU</name>
<dbReference type="InterPro" id="IPR004547">
    <property type="entry name" value="Glucosamine6P_isomerase"/>
</dbReference>
<dbReference type="InterPro" id="IPR006148">
    <property type="entry name" value="Glc/Gal-6P_isomerase"/>
</dbReference>
<accession>A0A9Y2JP69</accession>
<gene>
    <name evidence="3" type="ORF">QRX60_44075</name>
</gene>
<dbReference type="Proteomes" id="UP001239397">
    <property type="component" value="Chromosome"/>
</dbReference>
<dbReference type="EMBL" id="CP127295">
    <property type="protein sequence ID" value="WIY00954.1"/>
    <property type="molecule type" value="Genomic_DNA"/>
</dbReference>
<dbReference type="GO" id="GO:0019262">
    <property type="term" value="P:N-acetylneuraminate catabolic process"/>
    <property type="evidence" value="ECO:0007669"/>
    <property type="project" value="TreeGrafter"/>
</dbReference>
<dbReference type="RefSeq" id="WP_285997415.1">
    <property type="nucleotide sequence ID" value="NZ_CP127295.1"/>
</dbReference>
<evidence type="ECO:0000313" key="4">
    <source>
        <dbReference type="Proteomes" id="UP001239397"/>
    </source>
</evidence>
<dbReference type="GO" id="GO:0006043">
    <property type="term" value="P:glucosamine catabolic process"/>
    <property type="evidence" value="ECO:0007669"/>
    <property type="project" value="TreeGrafter"/>
</dbReference>
<dbReference type="GO" id="GO:0004342">
    <property type="term" value="F:glucosamine-6-phosphate deaminase activity"/>
    <property type="evidence" value="ECO:0007669"/>
    <property type="project" value="InterPro"/>
</dbReference>
<feature type="domain" description="Glucosamine/galactosamine-6-phosphate isomerase" evidence="2">
    <location>
        <begin position="16"/>
        <end position="233"/>
    </location>
</feature>